<dbReference type="OrthoDB" id="2995895at2759"/>
<dbReference type="EMBL" id="ML210177">
    <property type="protein sequence ID" value="TFK26224.1"/>
    <property type="molecule type" value="Genomic_DNA"/>
</dbReference>
<dbReference type="Gene3D" id="3.80.10.10">
    <property type="entry name" value="Ribonuclease Inhibitor"/>
    <property type="match status" value="1"/>
</dbReference>
<dbReference type="InterPro" id="IPR032675">
    <property type="entry name" value="LRR_dom_sf"/>
</dbReference>
<name>A0A5C3KZW4_COPMA</name>
<sequence>MDSNSPIQDLPSELCQVIISHLPVHATPFTALSIALTNRWMCNRFLSFIHTFVIVWDQNWRSTLALFQRFIDFPEIGRTVRLVQVQLSTVSHGDVQTAFGAVEKAIRAGSLPMLHTLGLNVFSLETFGSLARLKRFTLEFWKTVLSLCPQLRTITLKGLACRQLANQLVWSKLLKSKGQILNSLTFHHDLFRLVSRNERTDLFKSIGYISHQLRTLDLALSAYNPLQTFPLEHPYSELFSFTFPRLETFALWNGTNIQSSMLQSLQQELTLFLTRHPSLNFLRLALNIEKTAILTNGDESLPSGFLPLLKHLGGNFFTCRALAQLLPQLTALVVYESYNAQVPYLLRSVVPGGVLPNLRSLAIAQEPQKHNSRNREEGCLWHETKDGEIKNLSSRKARQTILDNIHALARGAPYLEELGFTSSRVTLPDLANKASEFSEFRRLERLFFRGNQLLKDEMSPGEREAVMHDVQALAECCTTLTDVVNYRRSTAPFMGAHIGRSGGDLATIDVKLKDTFVGRHVGCENEAFTFDRFFSYDRE</sequence>
<dbReference type="SUPFAM" id="SSF52047">
    <property type="entry name" value="RNI-like"/>
    <property type="match status" value="1"/>
</dbReference>
<dbReference type="Proteomes" id="UP000307440">
    <property type="component" value="Unassembled WGS sequence"/>
</dbReference>
<reference evidence="1 2" key="1">
    <citation type="journal article" date="2019" name="Nat. Ecol. Evol.">
        <title>Megaphylogeny resolves global patterns of mushroom evolution.</title>
        <authorList>
            <person name="Varga T."/>
            <person name="Krizsan K."/>
            <person name="Foldi C."/>
            <person name="Dima B."/>
            <person name="Sanchez-Garcia M."/>
            <person name="Sanchez-Ramirez S."/>
            <person name="Szollosi G.J."/>
            <person name="Szarkandi J.G."/>
            <person name="Papp V."/>
            <person name="Albert L."/>
            <person name="Andreopoulos W."/>
            <person name="Angelini C."/>
            <person name="Antonin V."/>
            <person name="Barry K.W."/>
            <person name="Bougher N.L."/>
            <person name="Buchanan P."/>
            <person name="Buyck B."/>
            <person name="Bense V."/>
            <person name="Catcheside P."/>
            <person name="Chovatia M."/>
            <person name="Cooper J."/>
            <person name="Damon W."/>
            <person name="Desjardin D."/>
            <person name="Finy P."/>
            <person name="Geml J."/>
            <person name="Haridas S."/>
            <person name="Hughes K."/>
            <person name="Justo A."/>
            <person name="Karasinski D."/>
            <person name="Kautmanova I."/>
            <person name="Kiss B."/>
            <person name="Kocsube S."/>
            <person name="Kotiranta H."/>
            <person name="LaButti K.M."/>
            <person name="Lechner B.E."/>
            <person name="Liimatainen K."/>
            <person name="Lipzen A."/>
            <person name="Lukacs Z."/>
            <person name="Mihaltcheva S."/>
            <person name="Morgado L.N."/>
            <person name="Niskanen T."/>
            <person name="Noordeloos M.E."/>
            <person name="Ohm R.A."/>
            <person name="Ortiz-Santana B."/>
            <person name="Ovrebo C."/>
            <person name="Racz N."/>
            <person name="Riley R."/>
            <person name="Savchenko A."/>
            <person name="Shiryaev A."/>
            <person name="Soop K."/>
            <person name="Spirin V."/>
            <person name="Szebenyi C."/>
            <person name="Tomsovsky M."/>
            <person name="Tulloss R.E."/>
            <person name="Uehling J."/>
            <person name="Grigoriev I.V."/>
            <person name="Vagvolgyi C."/>
            <person name="Papp T."/>
            <person name="Martin F.M."/>
            <person name="Miettinen O."/>
            <person name="Hibbett D.S."/>
            <person name="Nagy L.G."/>
        </authorList>
    </citation>
    <scope>NUCLEOTIDE SEQUENCE [LARGE SCALE GENOMIC DNA]</scope>
    <source>
        <strain evidence="1 2">CBS 121175</strain>
    </source>
</reference>
<protein>
    <submittedName>
        <fullName evidence="1">Uncharacterized protein</fullName>
    </submittedName>
</protein>
<dbReference type="AlphaFoldDB" id="A0A5C3KZW4"/>
<gene>
    <name evidence="1" type="ORF">FA15DRAFT_693313</name>
</gene>
<keyword evidence="2" id="KW-1185">Reference proteome</keyword>
<evidence type="ECO:0000313" key="2">
    <source>
        <dbReference type="Proteomes" id="UP000307440"/>
    </source>
</evidence>
<evidence type="ECO:0000313" key="1">
    <source>
        <dbReference type="EMBL" id="TFK26224.1"/>
    </source>
</evidence>
<accession>A0A5C3KZW4</accession>
<proteinExistence type="predicted"/>
<organism evidence="1 2">
    <name type="scientific">Coprinopsis marcescibilis</name>
    <name type="common">Agaric fungus</name>
    <name type="synonym">Psathyrella marcescibilis</name>
    <dbReference type="NCBI Taxonomy" id="230819"/>
    <lineage>
        <taxon>Eukaryota</taxon>
        <taxon>Fungi</taxon>
        <taxon>Dikarya</taxon>
        <taxon>Basidiomycota</taxon>
        <taxon>Agaricomycotina</taxon>
        <taxon>Agaricomycetes</taxon>
        <taxon>Agaricomycetidae</taxon>
        <taxon>Agaricales</taxon>
        <taxon>Agaricineae</taxon>
        <taxon>Psathyrellaceae</taxon>
        <taxon>Coprinopsis</taxon>
    </lineage>
</organism>